<dbReference type="RefSeq" id="WP_226185376.1">
    <property type="nucleotide sequence ID" value="NZ_JAJADQ010000005.1"/>
</dbReference>
<accession>A0ABS8AEB7</accession>
<evidence type="ECO:0000313" key="3">
    <source>
        <dbReference type="Proteomes" id="UP001165297"/>
    </source>
</evidence>
<evidence type="ECO:0000313" key="2">
    <source>
        <dbReference type="EMBL" id="MCB2378057.1"/>
    </source>
</evidence>
<comment type="caution">
    <text evidence="2">The sequence shown here is derived from an EMBL/GenBank/DDBJ whole genome shotgun (WGS) entry which is preliminary data.</text>
</comment>
<organism evidence="2 3">
    <name type="scientific">Hymenobacter nitidus</name>
    <dbReference type="NCBI Taxonomy" id="2880929"/>
    <lineage>
        <taxon>Bacteria</taxon>
        <taxon>Pseudomonadati</taxon>
        <taxon>Bacteroidota</taxon>
        <taxon>Cytophagia</taxon>
        <taxon>Cytophagales</taxon>
        <taxon>Hymenobacteraceae</taxon>
        <taxon>Hymenobacter</taxon>
    </lineage>
</organism>
<reference evidence="2" key="1">
    <citation type="submission" date="2021-10" db="EMBL/GenBank/DDBJ databases">
        <authorList>
            <person name="Dean J.D."/>
            <person name="Kim M.K."/>
            <person name="Newey C.N."/>
            <person name="Stoker T.S."/>
            <person name="Thompson D.W."/>
            <person name="Grose J.H."/>
        </authorList>
    </citation>
    <scope>NUCLEOTIDE SEQUENCE</scope>
    <source>
        <strain evidence="2">BT635</strain>
    </source>
</reference>
<protein>
    <submittedName>
        <fullName evidence="2">Uncharacterized protein</fullName>
    </submittedName>
</protein>
<feature type="signal peptide" evidence="1">
    <location>
        <begin position="1"/>
        <end position="24"/>
    </location>
</feature>
<name>A0ABS8AEB7_9BACT</name>
<sequence>MKPTLLSFFVLLAWGVFCPGRSCAQSLPPQAPTQTARVELDLQSSSSDVQVLAVPEDSSVVLLVEREPKFTGRSSFTFQKLDHQLATRWIKPVEVPDRYYLAQMAGEGTMVYALFHDDFLSNKLWVAALNSRTGEVRTTTYDTKLEHEIYSMKALDGNLFVTVQIEQHLTVLLLNLRSGEFTFLPAVYEPLESQLTFLADSVANQVKFVVSQTNGLKSRLQVKQISPQGKLVHSEFVQAESNRSLLTAQLSPGDSSRLMTGTYTLRDNRYSQGLFATNLTQGLTTTGTRPPLRFYDFLHLKHFFDFMSPNRQARLRQRSARRQAAAREMRLHYRLLMHDLIPSPEGYVLVAEVYYPQYRYNSYGFGMMASMRNFDGYRTTHAIVCGFDRYGTLLWDNTFVLKNAERYQLEETVRIRPLADNRRYALTYLDEHRIYYKVIDRTAASPNDLQVPVLTTLTPGVKEKSTSTSHTDMQAWYGSRFLAFGYQHVRGANWNGRDVFFINTVDFN</sequence>
<dbReference type="Proteomes" id="UP001165297">
    <property type="component" value="Unassembled WGS sequence"/>
</dbReference>
<feature type="chain" id="PRO_5046704337" evidence="1">
    <location>
        <begin position="25"/>
        <end position="508"/>
    </location>
</feature>
<keyword evidence="1" id="KW-0732">Signal</keyword>
<proteinExistence type="predicted"/>
<keyword evidence="3" id="KW-1185">Reference proteome</keyword>
<evidence type="ECO:0000256" key="1">
    <source>
        <dbReference type="SAM" id="SignalP"/>
    </source>
</evidence>
<dbReference type="EMBL" id="JAJADQ010000005">
    <property type="protein sequence ID" value="MCB2378057.1"/>
    <property type="molecule type" value="Genomic_DNA"/>
</dbReference>
<gene>
    <name evidence="2" type="ORF">LGH70_10720</name>
</gene>